<dbReference type="Bgee" id="ENSORLG00000014175">
    <property type="expression patterns" value="Expressed in animal zygote and 14 other cell types or tissues"/>
</dbReference>
<dbReference type="CTD" id="7267"/>
<dbReference type="RefSeq" id="XP_011482205.1">
    <property type="nucleotide sequence ID" value="XM_011483903.3"/>
</dbReference>
<dbReference type="Pfam" id="PF24812">
    <property type="entry name" value="WHD_TTC3"/>
    <property type="match status" value="1"/>
</dbReference>
<organism evidence="15 16">
    <name type="scientific">Oryzias latipes</name>
    <name type="common">Japanese rice fish</name>
    <name type="synonym">Japanese killifish</name>
    <dbReference type="NCBI Taxonomy" id="8090"/>
    <lineage>
        <taxon>Eukaryota</taxon>
        <taxon>Metazoa</taxon>
        <taxon>Chordata</taxon>
        <taxon>Craniata</taxon>
        <taxon>Vertebrata</taxon>
        <taxon>Euteleostomi</taxon>
        <taxon>Actinopterygii</taxon>
        <taxon>Neopterygii</taxon>
        <taxon>Teleostei</taxon>
        <taxon>Neoteleostei</taxon>
        <taxon>Acanthomorphata</taxon>
        <taxon>Ovalentaria</taxon>
        <taxon>Atherinomorphae</taxon>
        <taxon>Beloniformes</taxon>
        <taxon>Adrianichthyidae</taxon>
        <taxon>Oryziinae</taxon>
        <taxon>Oryzias</taxon>
    </lineage>
</organism>
<reference evidence="15 16" key="1">
    <citation type="journal article" date="2007" name="Nature">
        <title>The medaka draft genome and insights into vertebrate genome evolution.</title>
        <authorList>
            <person name="Kasahara M."/>
            <person name="Naruse K."/>
            <person name="Sasaki S."/>
            <person name="Nakatani Y."/>
            <person name="Qu W."/>
            <person name="Ahsan B."/>
            <person name="Yamada T."/>
            <person name="Nagayasu Y."/>
            <person name="Doi K."/>
            <person name="Kasai Y."/>
            <person name="Jindo T."/>
            <person name="Kobayashi D."/>
            <person name="Shimada A."/>
            <person name="Toyoda A."/>
            <person name="Kuroki Y."/>
            <person name="Fujiyama A."/>
            <person name="Sasaki T."/>
            <person name="Shimizu A."/>
            <person name="Asakawa S."/>
            <person name="Shimizu N."/>
            <person name="Hashimoto S."/>
            <person name="Yang J."/>
            <person name="Lee Y."/>
            <person name="Matsushima K."/>
            <person name="Sugano S."/>
            <person name="Sakaizumi M."/>
            <person name="Narita T."/>
            <person name="Ohishi K."/>
            <person name="Haga S."/>
            <person name="Ohta F."/>
            <person name="Nomoto H."/>
            <person name="Nogata K."/>
            <person name="Morishita T."/>
            <person name="Endo T."/>
            <person name="Shin-I T."/>
            <person name="Takeda H."/>
            <person name="Morishita S."/>
            <person name="Kohara Y."/>
        </authorList>
    </citation>
    <scope>NUCLEOTIDE SEQUENCE [LARGE SCALE GENOMIC DNA]</scope>
    <source>
        <strain evidence="15 16">Hd-rR</strain>
    </source>
</reference>
<dbReference type="OrthoDB" id="8062037at2759"/>
<dbReference type="CDD" id="cd16481">
    <property type="entry name" value="RING-H2_TTC3"/>
    <property type="match status" value="1"/>
</dbReference>
<evidence type="ECO:0000256" key="2">
    <source>
        <dbReference type="ARBA" id="ARBA00004496"/>
    </source>
</evidence>
<feature type="region of interest" description="Disordered" evidence="13">
    <location>
        <begin position="953"/>
        <end position="972"/>
    </location>
</feature>
<keyword evidence="6" id="KW-0808">Transferase</keyword>
<comment type="catalytic activity">
    <reaction evidence="1">
        <text>S-ubiquitinyl-[E2 ubiquitin-conjugating enzyme]-L-cysteine + [acceptor protein]-L-lysine = [E2 ubiquitin-conjugating enzyme]-L-cysteine + N(6)-ubiquitinyl-[acceptor protein]-L-lysine.</text>
        <dbReference type="EC" id="2.3.2.27"/>
    </reaction>
</comment>
<dbReference type="SMART" id="SM00184">
    <property type="entry name" value="RING"/>
    <property type="match status" value="1"/>
</dbReference>
<dbReference type="Pfam" id="PF19179">
    <property type="entry name" value="TTC3_DZIP3_dom"/>
    <property type="match status" value="1"/>
</dbReference>
<protein>
    <recommendedName>
        <fullName evidence="4">RING-type E3 ubiquitin transferase</fullName>
        <ecNumber evidence="4">2.3.2.27</ecNumber>
    </recommendedName>
</protein>
<dbReference type="SUPFAM" id="SSF48452">
    <property type="entry name" value="TPR-like"/>
    <property type="match status" value="1"/>
</dbReference>
<dbReference type="PROSITE" id="PS50005">
    <property type="entry name" value="TPR"/>
    <property type="match status" value="2"/>
</dbReference>
<evidence type="ECO:0000256" key="9">
    <source>
        <dbReference type="ARBA" id="ARBA00022833"/>
    </source>
</evidence>
<dbReference type="GeneID" id="101161328"/>
<dbReference type="GO" id="GO:0061630">
    <property type="term" value="F:ubiquitin protein ligase activity"/>
    <property type="evidence" value="ECO:0007669"/>
    <property type="project" value="UniProtKB-EC"/>
</dbReference>
<name>A0A3B3I8G2_ORYLA</name>
<evidence type="ECO:0000313" key="15">
    <source>
        <dbReference type="Ensembl" id="ENSORLP00000040421.1"/>
    </source>
</evidence>
<feature type="domain" description="RING-type" evidence="14">
    <location>
        <begin position="1668"/>
        <end position="1708"/>
    </location>
</feature>
<feature type="region of interest" description="Disordered" evidence="13">
    <location>
        <begin position="1520"/>
        <end position="1560"/>
    </location>
</feature>
<dbReference type="InterPro" id="IPR001841">
    <property type="entry name" value="Znf_RING"/>
</dbReference>
<dbReference type="InterPro" id="IPR056870">
    <property type="entry name" value="TTC3/DZIP3/RBM44-like_helical"/>
</dbReference>
<feature type="compositionally biased region" description="Basic and acidic residues" evidence="13">
    <location>
        <begin position="405"/>
        <end position="425"/>
    </location>
</feature>
<comment type="subcellular location">
    <subcellularLocation>
        <location evidence="2">Cytoplasm</location>
    </subcellularLocation>
</comment>
<feature type="region of interest" description="Disordered" evidence="13">
    <location>
        <begin position="328"/>
        <end position="425"/>
    </location>
</feature>
<proteinExistence type="predicted"/>
<dbReference type="GO" id="GO:0005737">
    <property type="term" value="C:cytoplasm"/>
    <property type="evidence" value="ECO:0007669"/>
    <property type="project" value="UniProtKB-SubCell"/>
</dbReference>
<keyword evidence="7" id="KW-0479">Metal-binding</keyword>
<dbReference type="InParanoid" id="A0A3B3I8G2"/>
<dbReference type="PANTHER" id="PTHR17550">
    <property type="entry name" value="E3 UBIQUITIN-PROTEIN LIGASE TTC3"/>
    <property type="match status" value="1"/>
</dbReference>
<dbReference type="UniPathway" id="UPA00143"/>
<feature type="coiled-coil region" evidence="12">
    <location>
        <begin position="1320"/>
        <end position="1361"/>
    </location>
</feature>
<sequence>MTDSDSDSGGEWEKEKCQKYLARDSVATFRISEEVFKNWLKIPTTTKREATQRMKVCSFWLPILLQGDDSITASWAIEIGLISSKSTEDLKLKHLRKIEVVETILLFLEKGTMKKESTRHVLSLSNMFNLRSTEVYENALRWLEMAGDCNVRMRLKELGSPHTCFTALHFIFTQFAKFIQELCGNFEQTLKTLLARPNGLIVERCEEMKKKGNENFQKHNYEDALEFYSKAITLYPDNHILYGNRALCYIRCQKYLKAVCDGKRAILIEPRWAKGHYRFCEALFYLGEYQLALQANSSAKLLCKGDPDGLKDLNQQCCKFTAEFQQRKGSQPKKTPGFKGGVMAKQSQTPKTASKAGLATNKAAKVTEVKMDRKTVKNEKSAESESNIKDSKVSQSAATESNVSAKKEPSRSSKDKNPDMSSRGKDACKELKSLVEDGHTALYDLRSRNAEQAFSKALTLVETITPEELGLSTLDVLLLLFGHALALTEIGQIEELGQAEKLLEKIKEYEVWVFQSLVFYATGRVYLRENRFAVALQQFLDSLQMVKNQITPGKLTWPLTKEVVRETEPEQFKEILESAIDLCKYPPAPDAICRLDKCLFPLKAEIYFTDPDFKGFIRLCCCQKCSVEFHITCWKTVKTSVFSDKNEKDILHDACLTPDCMGQIVCIKIFGPTGLVKCKFEATIVKPQKSKKPKVNQKCTSPKKLKSKEDRKLKRKQLRRSFQDNQPIGNEILQQEEVSETQSLQKAWVLYRDRILLQISQNKVLLENEKNVRISALIYCLKPWLERDFLRGNQIALSLLNCEEGTLGQAVELLLERKHRVWARIFIQQLSNCVDINPKLSGWACRLNEAGLNASRTFIERYSGQLEQLDLSPLLKFEPLQNIIIEKLGAQLELFSSIDLSVTDYLKQAPPDVARLFIWTLEEFREDYDPFHAILDEYFDMMDGHCSVFKKSDENNSPVRAKNRGRKKKKEPKGLKVFSAMNGVEPDQVFFDDDSLSFLHPADSFSVPSHLREQVAEFEEQYNSTNRAGRCKWALDNNPDPAQESMFDYFAQILEEHGPLMADDPLLVGELEHFPAVARQRIEEAGGFEAFLLESLRFVKVGRCVGLAKHSVSLQEAGQAASLDDLDDIADSDLNFSNFDLDDITGNGFHLDNYTLQNPYLQNPYAFPPQSSGSDFLPHWREGDFEMLPHFQPNGYEELDLDTFDYSAFETKSAPAGVPPVESESSLEKVPQKHAAVQTLQEPTSSVAVNTELHERFETSPGDINKTEKHNAQLQQQILDLTNTLKVKPINQEDIISCEQEIKKITTNIQVTHKELAMFQQKLEEDLKKDQNEKKANQETLKALKVEKEQLLEEQVRFTKRVEENKKTYDTKLREFLDLSNQSAAKKTSLEDEIKRYQTLLTSATRRSHTAQLFLLESSRDQKLNGLHRELADNKTLLSKLDEVIHRFPNKGLEVIREDCKVNIIEVEKKISAAEKLFRELMDQQKSRRAEKLQNNISNQSEATGPSANLLSAAAREFVPQASAPPSRGTPTSTQNSTAASEAAAPLSKKKLPNRKCDPPHTTVFEKAMDSLTSMFPDYSRLDLVRFIQELRTTRGGMLSNMSLQDMVSGVTQLILDHQEKLSAAKANAVGRGSPAHTPPLLANSTVWQPVSSQRPPGSKALNVEDPCIICHEDMNPDETAVLECRHSFHTECIKSWLKEQRTCPTCRTHALLTDDFPKLPGRRHLAS</sequence>
<dbReference type="Gene3D" id="3.30.40.10">
    <property type="entry name" value="Zinc/RING finger domain, C3HC4 (zinc finger)"/>
    <property type="match status" value="1"/>
</dbReference>
<evidence type="ECO:0000256" key="13">
    <source>
        <dbReference type="SAM" id="MobiDB-lite"/>
    </source>
</evidence>
<keyword evidence="8 10" id="KW-0863">Zinc-finger</keyword>
<feature type="repeat" description="TPR" evidence="11">
    <location>
        <begin position="516"/>
        <end position="549"/>
    </location>
</feature>
<dbReference type="GO" id="GO:0016567">
    <property type="term" value="P:protein ubiquitination"/>
    <property type="evidence" value="ECO:0007669"/>
    <property type="project" value="UniProtKB-UniPathway"/>
</dbReference>
<dbReference type="Pfam" id="PF24905">
    <property type="entry name" value="TTC3_9th"/>
    <property type="match status" value="1"/>
</dbReference>
<dbReference type="InterPro" id="IPR013083">
    <property type="entry name" value="Znf_RING/FYVE/PHD"/>
</dbReference>
<evidence type="ECO:0000256" key="12">
    <source>
        <dbReference type="SAM" id="Coils"/>
    </source>
</evidence>
<dbReference type="EC" id="2.3.2.27" evidence="4"/>
<keyword evidence="12" id="KW-0175">Coiled coil</keyword>
<gene>
    <name evidence="15" type="primary">ttc3</name>
</gene>
<feature type="region of interest" description="Disordered" evidence="13">
    <location>
        <begin position="693"/>
        <end position="716"/>
    </location>
</feature>
<evidence type="ECO:0000259" key="14">
    <source>
        <dbReference type="PROSITE" id="PS50089"/>
    </source>
</evidence>
<evidence type="ECO:0000256" key="10">
    <source>
        <dbReference type="PROSITE-ProRule" id="PRU00175"/>
    </source>
</evidence>
<feature type="compositionally biased region" description="Basic and acidic residues" evidence="13">
    <location>
        <begin position="365"/>
        <end position="392"/>
    </location>
</feature>
<dbReference type="Pfam" id="PF13639">
    <property type="entry name" value="zf-RING_2"/>
    <property type="match status" value="1"/>
</dbReference>
<comment type="pathway">
    <text evidence="3">Protein modification; protein ubiquitination.</text>
</comment>
<evidence type="ECO:0000256" key="5">
    <source>
        <dbReference type="ARBA" id="ARBA00022490"/>
    </source>
</evidence>
<dbReference type="InterPro" id="IPR019734">
    <property type="entry name" value="TPR_rpt"/>
</dbReference>
<feature type="compositionally biased region" description="Polar residues" evidence="13">
    <location>
        <begin position="1529"/>
        <end position="1540"/>
    </location>
</feature>
<dbReference type="GO" id="GO:0008270">
    <property type="term" value="F:zinc ion binding"/>
    <property type="evidence" value="ECO:0007669"/>
    <property type="project" value="UniProtKB-KW"/>
</dbReference>
<dbReference type="SMART" id="SM00028">
    <property type="entry name" value="TPR"/>
    <property type="match status" value="5"/>
</dbReference>
<evidence type="ECO:0000256" key="6">
    <source>
        <dbReference type="ARBA" id="ARBA00022679"/>
    </source>
</evidence>
<dbReference type="KEGG" id="ola:101161328"/>
<evidence type="ECO:0000256" key="3">
    <source>
        <dbReference type="ARBA" id="ARBA00004906"/>
    </source>
</evidence>
<dbReference type="STRING" id="8090.ENSORLP00000040421"/>
<dbReference type="PROSITE" id="PS50089">
    <property type="entry name" value="ZF_RING_2"/>
    <property type="match status" value="1"/>
</dbReference>
<dbReference type="InterPro" id="IPR056871">
    <property type="entry name" value="WH_TTC3"/>
</dbReference>
<dbReference type="Proteomes" id="UP000001038">
    <property type="component" value="Chromosome 14"/>
</dbReference>
<feature type="repeat" description="TPR" evidence="11">
    <location>
        <begin position="205"/>
        <end position="238"/>
    </location>
</feature>
<dbReference type="GeneTree" id="ENSGT00940000154465"/>
<keyword evidence="11" id="KW-0802">TPR repeat</keyword>
<evidence type="ECO:0000256" key="7">
    <source>
        <dbReference type="ARBA" id="ARBA00022723"/>
    </source>
</evidence>
<keyword evidence="5" id="KW-0963">Cytoplasm</keyword>
<evidence type="ECO:0000256" key="4">
    <source>
        <dbReference type="ARBA" id="ARBA00012483"/>
    </source>
</evidence>
<dbReference type="SUPFAM" id="SSF57850">
    <property type="entry name" value="RING/U-box"/>
    <property type="match status" value="1"/>
</dbReference>
<dbReference type="Gene3D" id="1.25.40.10">
    <property type="entry name" value="Tetratricopeptide repeat domain"/>
    <property type="match status" value="1"/>
</dbReference>
<evidence type="ECO:0000256" key="11">
    <source>
        <dbReference type="PROSITE-ProRule" id="PRU00339"/>
    </source>
</evidence>
<evidence type="ECO:0000256" key="1">
    <source>
        <dbReference type="ARBA" id="ARBA00000900"/>
    </source>
</evidence>
<evidence type="ECO:0000313" key="16">
    <source>
        <dbReference type="Proteomes" id="UP000001038"/>
    </source>
</evidence>
<dbReference type="Ensembl" id="ENSORLT00000035045.1">
    <property type="protein sequence ID" value="ENSORLP00000040421.1"/>
    <property type="gene ID" value="ENSORLG00000014175.2"/>
</dbReference>
<feature type="compositionally biased region" description="Basic residues" evidence="13">
    <location>
        <begin position="693"/>
        <end position="706"/>
    </location>
</feature>
<reference evidence="15" key="3">
    <citation type="submission" date="2025-09" db="UniProtKB">
        <authorList>
            <consortium name="Ensembl"/>
        </authorList>
    </citation>
    <scope>IDENTIFICATION</scope>
    <source>
        <strain evidence="15">Hd-rR</strain>
    </source>
</reference>
<keyword evidence="9" id="KW-0862">Zinc</keyword>
<feature type="compositionally biased region" description="Basic residues" evidence="13">
    <location>
        <begin position="961"/>
        <end position="971"/>
    </location>
</feature>
<reference evidence="15" key="2">
    <citation type="submission" date="2025-08" db="UniProtKB">
        <authorList>
            <consortium name="Ensembl"/>
        </authorList>
    </citation>
    <scope>IDENTIFICATION</scope>
    <source>
        <strain evidence="15">Hd-rR</strain>
    </source>
</reference>
<dbReference type="InterPro" id="IPR056872">
    <property type="entry name" value="TTC3/DZIP3-like_helical"/>
</dbReference>
<feature type="compositionally biased region" description="Polar residues" evidence="13">
    <location>
        <begin position="393"/>
        <end position="404"/>
    </location>
</feature>
<dbReference type="PANTHER" id="PTHR17550:SF8">
    <property type="entry name" value="RING-TYPE E3 UBIQUITIN TRANSFERASE"/>
    <property type="match status" value="1"/>
</dbReference>
<keyword evidence="16" id="KW-1185">Reference proteome</keyword>
<dbReference type="Pfam" id="PF24525">
    <property type="entry name" value="TTC3"/>
    <property type="match status" value="1"/>
</dbReference>
<dbReference type="InterPro" id="IPR011990">
    <property type="entry name" value="TPR-like_helical_dom_sf"/>
</dbReference>
<dbReference type="InterPro" id="IPR043866">
    <property type="entry name" value="TTC3/DZIP3_dom"/>
</dbReference>
<accession>A0A3B3I8G2</accession>
<evidence type="ECO:0000256" key="8">
    <source>
        <dbReference type="ARBA" id="ARBA00022771"/>
    </source>
</evidence>